<name>A0A6A6URG0_9PEZI</name>
<sequence length="238" mass="27274">MDQWTLESRRQVKLLMMPFKKVSGLAGLVQAKQYWEQCLEIEQSTIRWLRLQSRATQLFPDGEKDSTSDGQAVMCLKPDCEITPRSGIHFSTDDKFKFMLYLWKQCHDSETLPLNPIDRTTKPPQENDGDLLLTELAEEISAAMNERKSNFDAQIKAAFCAGDEIFTDSLEKFCNQVENDPFCQFAQIPPTSIPWLHWDMLKLIPKPPHPRRCPVLDDMHRFFLAAKAAKGNAPGTQL</sequence>
<dbReference type="AlphaFoldDB" id="A0A6A6URG0"/>
<protein>
    <submittedName>
        <fullName evidence="1">Uncharacterized protein</fullName>
    </submittedName>
</protein>
<accession>A0A6A6URG0</accession>
<dbReference type="EMBL" id="MU004230">
    <property type="protein sequence ID" value="KAF2673997.1"/>
    <property type="molecule type" value="Genomic_DNA"/>
</dbReference>
<evidence type="ECO:0000313" key="2">
    <source>
        <dbReference type="Proteomes" id="UP000799302"/>
    </source>
</evidence>
<keyword evidence="2" id="KW-1185">Reference proteome</keyword>
<proteinExistence type="predicted"/>
<gene>
    <name evidence="1" type="ORF">BT63DRAFT_13</name>
</gene>
<reference evidence="1" key="1">
    <citation type="journal article" date="2020" name="Stud. Mycol.">
        <title>101 Dothideomycetes genomes: a test case for predicting lifestyles and emergence of pathogens.</title>
        <authorList>
            <person name="Haridas S."/>
            <person name="Albert R."/>
            <person name="Binder M."/>
            <person name="Bloem J."/>
            <person name="Labutti K."/>
            <person name="Salamov A."/>
            <person name="Andreopoulos B."/>
            <person name="Baker S."/>
            <person name="Barry K."/>
            <person name="Bills G."/>
            <person name="Bluhm B."/>
            <person name="Cannon C."/>
            <person name="Castanera R."/>
            <person name="Culley D."/>
            <person name="Daum C."/>
            <person name="Ezra D."/>
            <person name="Gonzalez J."/>
            <person name="Henrissat B."/>
            <person name="Kuo A."/>
            <person name="Liang C."/>
            <person name="Lipzen A."/>
            <person name="Lutzoni F."/>
            <person name="Magnuson J."/>
            <person name="Mondo S."/>
            <person name="Nolan M."/>
            <person name="Ohm R."/>
            <person name="Pangilinan J."/>
            <person name="Park H.-J."/>
            <person name="Ramirez L."/>
            <person name="Alfaro M."/>
            <person name="Sun H."/>
            <person name="Tritt A."/>
            <person name="Yoshinaga Y."/>
            <person name="Zwiers L.-H."/>
            <person name="Turgeon B."/>
            <person name="Goodwin S."/>
            <person name="Spatafora J."/>
            <person name="Crous P."/>
            <person name="Grigoriev I."/>
        </authorList>
    </citation>
    <scope>NUCLEOTIDE SEQUENCE</scope>
    <source>
        <strain evidence="1">CBS 115976</strain>
    </source>
</reference>
<organism evidence="1 2">
    <name type="scientific">Microthyrium microscopicum</name>
    <dbReference type="NCBI Taxonomy" id="703497"/>
    <lineage>
        <taxon>Eukaryota</taxon>
        <taxon>Fungi</taxon>
        <taxon>Dikarya</taxon>
        <taxon>Ascomycota</taxon>
        <taxon>Pezizomycotina</taxon>
        <taxon>Dothideomycetes</taxon>
        <taxon>Dothideomycetes incertae sedis</taxon>
        <taxon>Microthyriales</taxon>
        <taxon>Microthyriaceae</taxon>
        <taxon>Microthyrium</taxon>
    </lineage>
</organism>
<dbReference type="Proteomes" id="UP000799302">
    <property type="component" value="Unassembled WGS sequence"/>
</dbReference>
<evidence type="ECO:0000313" key="1">
    <source>
        <dbReference type="EMBL" id="KAF2673997.1"/>
    </source>
</evidence>